<feature type="modified residue" description="4-aspartylphosphate" evidence="15">
    <location>
        <position position="705"/>
    </location>
</feature>
<feature type="domain" description="PAS" evidence="19">
    <location>
        <begin position="254"/>
        <end position="325"/>
    </location>
</feature>
<protein>
    <recommendedName>
        <fullName evidence="14">Circadian input-output histidine kinase CikA</fullName>
        <ecNumber evidence="3">2.7.13.3</ecNumber>
    </recommendedName>
    <alternativeName>
        <fullName evidence="13">Sensory/regulatory protein RpfC</fullName>
    </alternativeName>
    <alternativeName>
        <fullName evidence="4">Stage 0 sporulation protein A homolog</fullName>
    </alternativeName>
</protein>
<dbReference type="InterPro" id="IPR013655">
    <property type="entry name" value="PAS_fold_3"/>
</dbReference>
<feature type="domain" description="PAS" evidence="19">
    <location>
        <begin position="6"/>
        <end position="80"/>
    </location>
</feature>
<dbReference type="CDD" id="cd16922">
    <property type="entry name" value="HATPase_EvgS-ArcB-TorS-like"/>
    <property type="match status" value="1"/>
</dbReference>
<evidence type="ECO:0000256" key="7">
    <source>
        <dbReference type="ARBA" id="ARBA00022741"/>
    </source>
</evidence>
<keyword evidence="5 15" id="KW-0597">Phosphoprotein</keyword>
<evidence type="ECO:0000256" key="2">
    <source>
        <dbReference type="ARBA" id="ARBA00006402"/>
    </source>
</evidence>
<keyword evidence="16" id="KW-0175">Coiled coil</keyword>
<evidence type="ECO:0000256" key="13">
    <source>
        <dbReference type="ARBA" id="ARBA00068150"/>
    </source>
</evidence>
<dbReference type="Gene3D" id="3.30.565.10">
    <property type="entry name" value="Histidine kinase-like ATPase, C-terminal domain"/>
    <property type="match status" value="1"/>
</dbReference>
<evidence type="ECO:0000256" key="4">
    <source>
        <dbReference type="ARBA" id="ARBA00018672"/>
    </source>
</evidence>
<keyword evidence="10" id="KW-0902">Two-component regulatory system</keyword>
<evidence type="ECO:0000259" key="17">
    <source>
        <dbReference type="PROSITE" id="PS50109"/>
    </source>
</evidence>
<dbReference type="SMART" id="SM00448">
    <property type="entry name" value="REC"/>
    <property type="match status" value="2"/>
</dbReference>
<dbReference type="InterPro" id="IPR035965">
    <property type="entry name" value="PAS-like_dom_sf"/>
</dbReference>
<dbReference type="Proteomes" id="UP000295064">
    <property type="component" value="Unassembled WGS sequence"/>
</dbReference>
<keyword evidence="6" id="KW-0808">Transferase</keyword>
<organism evidence="21 22">
    <name type="scientific">Halanaerobium saccharolyticum</name>
    <dbReference type="NCBI Taxonomy" id="43595"/>
    <lineage>
        <taxon>Bacteria</taxon>
        <taxon>Bacillati</taxon>
        <taxon>Bacillota</taxon>
        <taxon>Clostridia</taxon>
        <taxon>Halanaerobiales</taxon>
        <taxon>Halanaerobiaceae</taxon>
        <taxon>Halanaerobium</taxon>
    </lineage>
</organism>
<dbReference type="InterPro" id="IPR036097">
    <property type="entry name" value="HisK_dim/P_sf"/>
</dbReference>
<keyword evidence="7" id="KW-0547">Nucleotide-binding</keyword>
<reference evidence="21 22" key="1">
    <citation type="submission" date="2019-03" db="EMBL/GenBank/DDBJ databases">
        <title>Subsurface microbial communities from deep shales in Ohio and West Virginia, USA.</title>
        <authorList>
            <person name="Wrighton K."/>
        </authorList>
    </citation>
    <scope>NUCLEOTIDE SEQUENCE [LARGE SCALE GENOMIC DNA]</scope>
    <source>
        <strain evidence="21 22">MA284_T2</strain>
    </source>
</reference>
<evidence type="ECO:0000256" key="11">
    <source>
        <dbReference type="ARBA" id="ARBA00024867"/>
    </source>
</evidence>
<dbReference type="Gene3D" id="1.10.287.130">
    <property type="match status" value="1"/>
</dbReference>
<dbReference type="CDD" id="cd00130">
    <property type="entry name" value="PAS"/>
    <property type="match status" value="3"/>
</dbReference>
<evidence type="ECO:0000256" key="5">
    <source>
        <dbReference type="ARBA" id="ARBA00022553"/>
    </source>
</evidence>
<dbReference type="InterPro" id="IPR001789">
    <property type="entry name" value="Sig_transdc_resp-reg_receiver"/>
</dbReference>
<dbReference type="CDD" id="cd17546">
    <property type="entry name" value="REC_hyHK_CKI1_RcsC-like"/>
    <property type="match status" value="2"/>
</dbReference>
<dbReference type="Pfam" id="PF08448">
    <property type="entry name" value="PAS_4"/>
    <property type="match status" value="1"/>
</dbReference>
<dbReference type="Pfam" id="PF00512">
    <property type="entry name" value="HisKA"/>
    <property type="match status" value="1"/>
</dbReference>
<evidence type="ECO:0000256" key="16">
    <source>
        <dbReference type="SAM" id="Coils"/>
    </source>
</evidence>
<dbReference type="SMART" id="SM00388">
    <property type="entry name" value="HisKA"/>
    <property type="match status" value="1"/>
</dbReference>
<dbReference type="InterPro" id="IPR005467">
    <property type="entry name" value="His_kinase_dom"/>
</dbReference>
<dbReference type="SMART" id="SM00086">
    <property type="entry name" value="PAC"/>
    <property type="match status" value="3"/>
</dbReference>
<evidence type="ECO:0000256" key="8">
    <source>
        <dbReference type="ARBA" id="ARBA00022777"/>
    </source>
</evidence>
<evidence type="ECO:0000256" key="15">
    <source>
        <dbReference type="PROSITE-ProRule" id="PRU00169"/>
    </source>
</evidence>
<evidence type="ECO:0000256" key="6">
    <source>
        <dbReference type="ARBA" id="ARBA00022679"/>
    </source>
</evidence>
<dbReference type="Gene3D" id="3.30.450.20">
    <property type="entry name" value="PAS domain"/>
    <property type="match status" value="3"/>
</dbReference>
<dbReference type="PROSITE" id="PS50110">
    <property type="entry name" value="RESPONSE_REGULATORY"/>
    <property type="match status" value="2"/>
</dbReference>
<dbReference type="GO" id="GO:0005524">
    <property type="term" value="F:ATP binding"/>
    <property type="evidence" value="ECO:0007669"/>
    <property type="project" value="UniProtKB-KW"/>
</dbReference>
<dbReference type="InterPro" id="IPR001610">
    <property type="entry name" value="PAC"/>
</dbReference>
<dbReference type="EC" id="2.7.13.3" evidence="3"/>
<evidence type="ECO:0000256" key="10">
    <source>
        <dbReference type="ARBA" id="ARBA00023012"/>
    </source>
</evidence>
<dbReference type="InterPro" id="IPR000700">
    <property type="entry name" value="PAS-assoc_C"/>
</dbReference>
<evidence type="ECO:0000259" key="19">
    <source>
        <dbReference type="PROSITE" id="PS50112"/>
    </source>
</evidence>
<dbReference type="InterPro" id="IPR000014">
    <property type="entry name" value="PAS"/>
</dbReference>
<feature type="domain" description="Histidine kinase" evidence="17">
    <location>
        <begin position="409"/>
        <end position="632"/>
    </location>
</feature>
<dbReference type="Pfam" id="PF08447">
    <property type="entry name" value="PAS_3"/>
    <property type="match status" value="1"/>
</dbReference>
<sequence length="923" mass="105645">MSEFNLEKEYEIVFNNTQDALFIMEVDENKDFRFLKLNPTHENLTGLKTEEIAGKTPVEILGPELGNLVKERYQKCLNKKETVTYEEVLDLPGGKKVWSTKLSPVIENGEVTHIVGSARNISERKKLEEEKKELSRRYKLATSAAQIGVWKLDLETDELIWDKYMLEIYEIEADDGYSYKSWTEHIYYKDREETSHKFKQAVENNEIFNHEFRIKTESGKLKYIKAFGRPVLDDQGQATEVIGVNYDITERKKYEKKFKKIFDESLFGLALVDPETAKAVEFNNTVCEMLGYTKEEFAELRIEDYEALADQAEIRNKLRKIKAGGKLKFETKHKKKDGSIIDVLIKASTINLDGSDLIQIVYVDISEKVEALNKLEEYSKELKLKNIELEQARDKAREASKAKSEFLSTMSHEIRTPMNSIIGMAELLQDTDLSEQQKKYVNIFQNAGESLLTLINDILDLSKIEAGKVEIEKKEFNLVSTVENVAEMISVRAYKKGLEMPLRISSEVPECVVGDPERLRQILINLLGNAVKFTESGQIFLDLRIDTDFSEQGKKKVIFAVKDTGIGIAEEKQKNIFNSFTQADASSTRKYGGTGLGLTISKQLVELMGGEIWLKSSPELGSTFYFSLPFELVSEKSEQTETKSQQFSDLKILTVDDNPTNIFILEEILAEKGAEVSTVMSGEEAVKSMSESIEIGDPYQIILMDNFMPKKNGLETAEEIREKFDLENLQIIIISSDFENKYLETNKDFIDDYMMKPIRKKELFTLLEKAAGRIHKKEENNGIKIGGPEPEKEVSDPTANRDKKILVVEDNPDNRFLIKAFLQKKDYLLEMAEDGLEGIEKFKNNSYDLVLMDIQMPEMNGYQAVNKIREWETEEGFSKTTVIALTAYALDSDRERALSEGFDDHLTKPIKKGKLYEMIDKYI</sequence>
<dbReference type="Pfam" id="PF13426">
    <property type="entry name" value="PAS_9"/>
    <property type="match status" value="1"/>
</dbReference>
<dbReference type="SUPFAM" id="SSF47384">
    <property type="entry name" value="Homodimeric domain of signal transducing histidine kinase"/>
    <property type="match status" value="1"/>
</dbReference>
<dbReference type="RefSeq" id="WP_133515240.1">
    <property type="nucleotide sequence ID" value="NZ_SNWX01000014.1"/>
</dbReference>
<dbReference type="InterPro" id="IPR004358">
    <property type="entry name" value="Sig_transdc_His_kin-like_C"/>
</dbReference>
<dbReference type="Gene3D" id="3.40.50.2300">
    <property type="match status" value="2"/>
</dbReference>
<evidence type="ECO:0000256" key="9">
    <source>
        <dbReference type="ARBA" id="ARBA00022840"/>
    </source>
</evidence>
<evidence type="ECO:0000313" key="21">
    <source>
        <dbReference type="EMBL" id="TDO86438.1"/>
    </source>
</evidence>
<dbReference type="PROSITE" id="PS50112">
    <property type="entry name" value="PAS"/>
    <property type="match status" value="2"/>
</dbReference>
<comment type="function">
    <text evidence="11">May play the central regulatory role in sporulation. It may be an element of the effector pathway responsible for the activation of sporulation genes in response to nutritional stress. Spo0A may act in concert with spo0H (a sigma factor) to control the expression of some genes that are critical to the sporulation process.</text>
</comment>
<gene>
    <name evidence="21" type="ORF">DFR79_11410</name>
</gene>
<feature type="modified residue" description="4-aspartylphosphate" evidence="15">
    <location>
        <position position="853"/>
    </location>
</feature>
<dbReference type="PRINTS" id="PR00344">
    <property type="entry name" value="BCTRLSENSOR"/>
</dbReference>
<evidence type="ECO:0000256" key="1">
    <source>
        <dbReference type="ARBA" id="ARBA00000085"/>
    </source>
</evidence>
<accession>A0A4R6LMH4</accession>
<dbReference type="PROSITE" id="PS50109">
    <property type="entry name" value="HIS_KIN"/>
    <property type="match status" value="1"/>
</dbReference>
<dbReference type="PANTHER" id="PTHR45339:SF1">
    <property type="entry name" value="HYBRID SIGNAL TRANSDUCTION HISTIDINE KINASE J"/>
    <property type="match status" value="1"/>
</dbReference>
<dbReference type="InterPro" id="IPR011006">
    <property type="entry name" value="CheY-like_superfamily"/>
</dbReference>
<comment type="caution">
    <text evidence="21">The sequence shown here is derived from an EMBL/GenBank/DDBJ whole genome shotgun (WGS) entry which is preliminary data.</text>
</comment>
<dbReference type="PANTHER" id="PTHR45339">
    <property type="entry name" value="HYBRID SIGNAL TRANSDUCTION HISTIDINE KINASE J"/>
    <property type="match status" value="1"/>
</dbReference>
<dbReference type="CDD" id="cd00082">
    <property type="entry name" value="HisKA"/>
    <property type="match status" value="1"/>
</dbReference>
<evidence type="ECO:0000256" key="3">
    <source>
        <dbReference type="ARBA" id="ARBA00012438"/>
    </source>
</evidence>
<dbReference type="SMART" id="SM00387">
    <property type="entry name" value="HATPase_c"/>
    <property type="match status" value="1"/>
</dbReference>
<comment type="similarity">
    <text evidence="2">In the N-terminal section; belongs to the phytochrome family.</text>
</comment>
<keyword evidence="8" id="KW-0418">Kinase</keyword>
<comment type="subunit">
    <text evidence="12">At low DSF concentrations, interacts with RpfF.</text>
</comment>
<evidence type="ECO:0000256" key="12">
    <source>
        <dbReference type="ARBA" id="ARBA00064003"/>
    </source>
</evidence>
<dbReference type="AlphaFoldDB" id="A0A4R6LMH4"/>
<dbReference type="SMART" id="SM00091">
    <property type="entry name" value="PAS"/>
    <property type="match status" value="3"/>
</dbReference>
<dbReference type="OrthoDB" id="9803190at2"/>
<dbReference type="EMBL" id="SNWX01000014">
    <property type="protein sequence ID" value="TDO86438.1"/>
    <property type="molecule type" value="Genomic_DNA"/>
</dbReference>
<dbReference type="NCBIfam" id="TIGR00229">
    <property type="entry name" value="sensory_box"/>
    <property type="match status" value="3"/>
</dbReference>
<dbReference type="GO" id="GO:0000155">
    <property type="term" value="F:phosphorelay sensor kinase activity"/>
    <property type="evidence" value="ECO:0007669"/>
    <property type="project" value="InterPro"/>
</dbReference>
<feature type="domain" description="Response regulatory" evidence="18">
    <location>
        <begin position="651"/>
        <end position="771"/>
    </location>
</feature>
<dbReference type="SUPFAM" id="SSF55785">
    <property type="entry name" value="PYP-like sensor domain (PAS domain)"/>
    <property type="match status" value="3"/>
</dbReference>
<dbReference type="PROSITE" id="PS50113">
    <property type="entry name" value="PAC"/>
    <property type="match status" value="1"/>
</dbReference>
<dbReference type="InterPro" id="IPR003594">
    <property type="entry name" value="HATPase_dom"/>
</dbReference>
<dbReference type="FunFam" id="3.30.565.10:FF:000010">
    <property type="entry name" value="Sensor histidine kinase RcsC"/>
    <property type="match status" value="1"/>
</dbReference>
<dbReference type="SUPFAM" id="SSF52172">
    <property type="entry name" value="CheY-like"/>
    <property type="match status" value="2"/>
</dbReference>
<evidence type="ECO:0000259" key="20">
    <source>
        <dbReference type="PROSITE" id="PS50113"/>
    </source>
</evidence>
<comment type="catalytic activity">
    <reaction evidence="1">
        <text>ATP + protein L-histidine = ADP + protein N-phospho-L-histidine.</text>
        <dbReference type="EC" id="2.7.13.3"/>
    </reaction>
</comment>
<name>A0A4R6LMH4_9FIRM</name>
<dbReference type="InterPro" id="IPR036890">
    <property type="entry name" value="HATPase_C_sf"/>
</dbReference>
<dbReference type="FunFam" id="1.10.287.130:FF:000002">
    <property type="entry name" value="Two-component osmosensing histidine kinase"/>
    <property type="match status" value="1"/>
</dbReference>
<evidence type="ECO:0000313" key="22">
    <source>
        <dbReference type="Proteomes" id="UP000295064"/>
    </source>
</evidence>
<proteinExistence type="inferred from homology"/>
<keyword evidence="9" id="KW-0067">ATP-binding</keyword>
<feature type="coiled-coil region" evidence="16">
    <location>
        <begin position="117"/>
        <end position="144"/>
    </location>
</feature>
<evidence type="ECO:0000256" key="14">
    <source>
        <dbReference type="ARBA" id="ARBA00074306"/>
    </source>
</evidence>
<dbReference type="InterPro" id="IPR013656">
    <property type="entry name" value="PAS_4"/>
</dbReference>
<dbReference type="Gene3D" id="2.10.70.100">
    <property type="match status" value="1"/>
</dbReference>
<dbReference type="SUPFAM" id="SSF55874">
    <property type="entry name" value="ATPase domain of HSP90 chaperone/DNA topoisomerase II/histidine kinase"/>
    <property type="match status" value="1"/>
</dbReference>
<dbReference type="Pfam" id="PF02518">
    <property type="entry name" value="HATPase_c"/>
    <property type="match status" value="1"/>
</dbReference>
<feature type="domain" description="Response regulatory" evidence="18">
    <location>
        <begin position="804"/>
        <end position="923"/>
    </location>
</feature>
<dbReference type="InterPro" id="IPR003661">
    <property type="entry name" value="HisK_dim/P_dom"/>
</dbReference>
<dbReference type="Pfam" id="PF00072">
    <property type="entry name" value="Response_reg"/>
    <property type="match status" value="2"/>
</dbReference>
<feature type="domain" description="PAC" evidence="20">
    <location>
        <begin position="208"/>
        <end position="260"/>
    </location>
</feature>
<evidence type="ECO:0000259" key="18">
    <source>
        <dbReference type="PROSITE" id="PS50110"/>
    </source>
</evidence>
<feature type="coiled-coil region" evidence="16">
    <location>
        <begin position="368"/>
        <end position="402"/>
    </location>
</feature>